<keyword evidence="6" id="KW-1185">Reference proteome</keyword>
<evidence type="ECO:0000259" key="4">
    <source>
        <dbReference type="SMART" id="SM00701"/>
    </source>
</evidence>
<dbReference type="EMBL" id="JACCFS010000001">
    <property type="protein sequence ID" value="NYJ36800.1"/>
    <property type="molecule type" value="Genomic_DNA"/>
</dbReference>
<comment type="similarity">
    <text evidence="1">Belongs to the N-acetylmuramoyl-L-alanine amidase 2 family.</text>
</comment>
<dbReference type="SMART" id="SM00644">
    <property type="entry name" value="Ami_2"/>
    <property type="match status" value="1"/>
</dbReference>
<evidence type="ECO:0000256" key="2">
    <source>
        <dbReference type="SAM" id="SignalP"/>
    </source>
</evidence>
<dbReference type="SMART" id="SM00701">
    <property type="entry name" value="PGRP"/>
    <property type="match status" value="1"/>
</dbReference>
<dbReference type="InterPro" id="IPR006311">
    <property type="entry name" value="TAT_signal"/>
</dbReference>
<evidence type="ECO:0000256" key="1">
    <source>
        <dbReference type="ARBA" id="ARBA00007553"/>
    </source>
</evidence>
<reference evidence="5 6" key="1">
    <citation type="submission" date="2020-07" db="EMBL/GenBank/DDBJ databases">
        <title>Sequencing the genomes of 1000 actinobacteria strains.</title>
        <authorList>
            <person name="Klenk H.-P."/>
        </authorList>
    </citation>
    <scope>NUCLEOTIDE SEQUENCE [LARGE SCALE GENOMIC DNA]</scope>
    <source>
        <strain evidence="5 6">DSM 44442</strain>
    </source>
</reference>
<dbReference type="GO" id="GO:0008270">
    <property type="term" value="F:zinc ion binding"/>
    <property type="evidence" value="ECO:0007669"/>
    <property type="project" value="InterPro"/>
</dbReference>
<dbReference type="Gene3D" id="3.40.80.10">
    <property type="entry name" value="Peptidoglycan recognition protein-like"/>
    <property type="match status" value="1"/>
</dbReference>
<evidence type="ECO:0000313" key="6">
    <source>
        <dbReference type="Proteomes" id="UP000572051"/>
    </source>
</evidence>
<feature type="signal peptide" evidence="2">
    <location>
        <begin position="1"/>
        <end position="31"/>
    </location>
</feature>
<dbReference type="PANTHER" id="PTHR11022:SF41">
    <property type="entry name" value="PEPTIDOGLYCAN-RECOGNITION PROTEIN LC-RELATED"/>
    <property type="match status" value="1"/>
</dbReference>
<dbReference type="InterPro" id="IPR006619">
    <property type="entry name" value="PGRP_domain_met/bac"/>
</dbReference>
<comment type="caution">
    <text evidence="5">The sequence shown here is derived from an EMBL/GenBank/DDBJ whole genome shotgun (WGS) entry which is preliminary data.</text>
</comment>
<evidence type="ECO:0008006" key="7">
    <source>
        <dbReference type="Google" id="ProtNLM"/>
    </source>
</evidence>
<keyword evidence="2" id="KW-0732">Signal</keyword>
<feature type="chain" id="PRO_5030630495" description="N-acetylmuramoyl-L-alanine amidase" evidence="2">
    <location>
        <begin position="32"/>
        <end position="369"/>
    </location>
</feature>
<feature type="domain" description="Peptidoglycan recognition protein family" evidence="4">
    <location>
        <begin position="161"/>
        <end position="327"/>
    </location>
</feature>
<organism evidence="5 6">
    <name type="scientific">Nocardiopsis aegyptia</name>
    <dbReference type="NCBI Taxonomy" id="220378"/>
    <lineage>
        <taxon>Bacteria</taxon>
        <taxon>Bacillati</taxon>
        <taxon>Actinomycetota</taxon>
        <taxon>Actinomycetes</taxon>
        <taxon>Streptosporangiales</taxon>
        <taxon>Nocardiopsidaceae</taxon>
        <taxon>Nocardiopsis</taxon>
    </lineage>
</organism>
<dbReference type="PANTHER" id="PTHR11022">
    <property type="entry name" value="PEPTIDOGLYCAN RECOGNITION PROTEIN"/>
    <property type="match status" value="1"/>
</dbReference>
<evidence type="ECO:0000259" key="3">
    <source>
        <dbReference type="SMART" id="SM00644"/>
    </source>
</evidence>
<dbReference type="InterPro" id="IPR036505">
    <property type="entry name" value="Amidase/PGRP_sf"/>
</dbReference>
<feature type="domain" description="N-acetylmuramoyl-L-alanine amidase" evidence="3">
    <location>
        <begin position="181"/>
        <end position="348"/>
    </location>
</feature>
<protein>
    <recommendedName>
        <fullName evidence="7">N-acetylmuramoyl-L-alanine amidase</fullName>
    </recommendedName>
</protein>
<accession>A0A7Z0ER78</accession>
<dbReference type="AlphaFoldDB" id="A0A7Z0ER78"/>
<dbReference type="PROSITE" id="PS51318">
    <property type="entry name" value="TAT"/>
    <property type="match status" value="1"/>
</dbReference>
<sequence>MRRRTFLTGATAAAGLTTVAAPVTAPSPAAAADDRAVPRVLSEPASGDGLVRPDRRFDLVTVARAVGAPAGAIRFETADGLGPWRPLDPHTMGRDDREPTASALVRAPEGAIGYEVDGDARTSALNLHDGEPLRFGGPERTTLSVAADVDTERARRSPGPVRFRTRAGWGADESLRFDEDGNDLWAPVFHRVQLLTVHHTAMATTDDHAADVRGVYRYHAAELGWGDIGYHVLIDPDGVVYEGRHSGPDGVPVFSGRPWPGDARSVTAGHVYGYNHANVGVCLLGDFTDALPTRAAQDSLVAVLRVLCAVTGLDPAAEITYVNPDTGARTPGDTLSRHRDWLATECPGNAFAAEFDALVRDRVAGRGRG</sequence>
<dbReference type="CDD" id="cd06583">
    <property type="entry name" value="PGRP"/>
    <property type="match status" value="1"/>
</dbReference>
<dbReference type="GO" id="GO:0008745">
    <property type="term" value="F:N-acetylmuramoyl-L-alanine amidase activity"/>
    <property type="evidence" value="ECO:0007669"/>
    <property type="project" value="InterPro"/>
</dbReference>
<dbReference type="InterPro" id="IPR015510">
    <property type="entry name" value="PGRP"/>
</dbReference>
<dbReference type="Proteomes" id="UP000572051">
    <property type="component" value="Unassembled WGS sequence"/>
</dbReference>
<proteinExistence type="inferred from homology"/>
<name>A0A7Z0ER78_9ACTN</name>
<evidence type="ECO:0000313" key="5">
    <source>
        <dbReference type="EMBL" id="NYJ36800.1"/>
    </source>
</evidence>
<gene>
    <name evidence="5" type="ORF">HNR10_004681</name>
</gene>
<dbReference type="GO" id="GO:0009253">
    <property type="term" value="P:peptidoglycan catabolic process"/>
    <property type="evidence" value="ECO:0007669"/>
    <property type="project" value="InterPro"/>
</dbReference>
<dbReference type="SUPFAM" id="SSF55846">
    <property type="entry name" value="N-acetylmuramoyl-L-alanine amidase-like"/>
    <property type="match status" value="1"/>
</dbReference>
<dbReference type="Pfam" id="PF01510">
    <property type="entry name" value="Amidase_2"/>
    <property type="match status" value="1"/>
</dbReference>
<dbReference type="RefSeq" id="WP_179826979.1">
    <property type="nucleotide sequence ID" value="NZ_JACCFS010000001.1"/>
</dbReference>
<dbReference type="InterPro" id="IPR002502">
    <property type="entry name" value="Amidase_domain"/>
</dbReference>